<keyword evidence="3" id="KW-1185">Reference proteome</keyword>
<reference evidence="3" key="1">
    <citation type="submission" date="2012-02" db="EMBL/GenBank/DDBJ databases">
        <title>The complete genome of Echinicola vietnamensis DSM 17526.</title>
        <authorList>
            <person name="Lucas S."/>
            <person name="Copeland A."/>
            <person name="Lapidus A."/>
            <person name="Glavina del Rio T."/>
            <person name="Dalin E."/>
            <person name="Tice H."/>
            <person name="Bruce D."/>
            <person name="Goodwin L."/>
            <person name="Pitluck S."/>
            <person name="Peters L."/>
            <person name="Ovchinnikova G."/>
            <person name="Teshima H."/>
            <person name="Kyrpides N."/>
            <person name="Mavromatis K."/>
            <person name="Ivanova N."/>
            <person name="Brettin T."/>
            <person name="Detter J.C."/>
            <person name="Han C."/>
            <person name="Larimer F."/>
            <person name="Land M."/>
            <person name="Hauser L."/>
            <person name="Markowitz V."/>
            <person name="Cheng J.-F."/>
            <person name="Hugenholtz P."/>
            <person name="Woyke T."/>
            <person name="Wu D."/>
            <person name="Brambilla E."/>
            <person name="Klenk H.-P."/>
            <person name="Eisen J.A."/>
        </authorList>
    </citation>
    <scope>NUCLEOTIDE SEQUENCE [LARGE SCALE GENOMIC DNA]</scope>
    <source>
        <strain evidence="3">DSM 17526 / LMG 23754 / KMM 6221</strain>
    </source>
</reference>
<dbReference type="GO" id="GO:0006950">
    <property type="term" value="P:response to stress"/>
    <property type="evidence" value="ECO:0007669"/>
    <property type="project" value="UniProtKB-ARBA"/>
</dbReference>
<gene>
    <name evidence="2" type="ordered locus">Echvi_0812</name>
</gene>
<dbReference type="InterPro" id="IPR006640">
    <property type="entry name" value="SprT-like_domain"/>
</dbReference>
<protein>
    <submittedName>
        <fullName evidence="2">SprT-like family</fullName>
    </submittedName>
</protein>
<evidence type="ECO:0000313" key="2">
    <source>
        <dbReference type="EMBL" id="AGA77087.1"/>
    </source>
</evidence>
<dbReference type="STRING" id="926556.Echvi_0812"/>
<dbReference type="HOGENOM" id="CLU_1275789_0_0_10"/>
<dbReference type="OrthoDB" id="267364at2"/>
<dbReference type="PATRIC" id="fig|926556.3.peg.823"/>
<dbReference type="KEGG" id="evi:Echvi_0812"/>
<dbReference type="Pfam" id="PF10263">
    <property type="entry name" value="SprT-like"/>
    <property type="match status" value="1"/>
</dbReference>
<dbReference type="Proteomes" id="UP000010796">
    <property type="component" value="Chromosome"/>
</dbReference>
<sequence length="213" mass="24944">MSSSVATKLARVFKVKVPEKAAPYCLKLWEEAPFHFTVSKSRVSKLGDFRFRSDQKVQTITINHNLNPYQFLMTYIHEVAHHRAFSEYGTRIKPHGPEWKRTFKKLMYPVLTHEVFPRDLLIPLKRHMANPKASSYADFWLNREMRKYDPGWADVKAIYLSEISIGEAFELKGRKFKKIQPRRTRVLCEEIASGKHYLISGNAEIRLSSSEER</sequence>
<evidence type="ECO:0000313" key="3">
    <source>
        <dbReference type="Proteomes" id="UP000010796"/>
    </source>
</evidence>
<dbReference type="RefSeq" id="WP_015264652.1">
    <property type="nucleotide sequence ID" value="NC_019904.1"/>
</dbReference>
<feature type="domain" description="SprT-like" evidence="1">
    <location>
        <begin position="34"/>
        <end position="107"/>
    </location>
</feature>
<name>L0FUW8_ECHVK</name>
<dbReference type="AlphaFoldDB" id="L0FUW8"/>
<dbReference type="EMBL" id="CP003346">
    <property type="protein sequence ID" value="AGA77087.1"/>
    <property type="molecule type" value="Genomic_DNA"/>
</dbReference>
<organism evidence="2 3">
    <name type="scientific">Echinicola vietnamensis (strain DSM 17526 / LMG 23754 / KMM 6221)</name>
    <dbReference type="NCBI Taxonomy" id="926556"/>
    <lineage>
        <taxon>Bacteria</taxon>
        <taxon>Pseudomonadati</taxon>
        <taxon>Bacteroidota</taxon>
        <taxon>Cytophagia</taxon>
        <taxon>Cytophagales</taxon>
        <taxon>Cyclobacteriaceae</taxon>
        <taxon>Echinicola</taxon>
    </lineage>
</organism>
<accession>L0FUW8</accession>
<dbReference type="eggNOG" id="COG3091">
    <property type="taxonomic scope" value="Bacteria"/>
</dbReference>
<proteinExistence type="predicted"/>
<evidence type="ECO:0000259" key="1">
    <source>
        <dbReference type="Pfam" id="PF10263"/>
    </source>
</evidence>